<dbReference type="AlphaFoldDB" id="A0AAE0L7Q3"/>
<reference evidence="2 3" key="1">
    <citation type="journal article" date="2015" name="Genome Biol. Evol.">
        <title>Comparative Genomics of a Bacterivorous Green Alga Reveals Evolutionary Causalities and Consequences of Phago-Mixotrophic Mode of Nutrition.</title>
        <authorList>
            <person name="Burns J.A."/>
            <person name="Paasch A."/>
            <person name="Narechania A."/>
            <person name="Kim E."/>
        </authorList>
    </citation>
    <scope>NUCLEOTIDE SEQUENCE [LARGE SCALE GENOMIC DNA]</scope>
    <source>
        <strain evidence="2 3">PLY_AMNH</strain>
    </source>
</reference>
<feature type="region of interest" description="Disordered" evidence="1">
    <location>
        <begin position="1"/>
        <end position="96"/>
    </location>
</feature>
<comment type="caution">
    <text evidence="2">The sequence shown here is derived from an EMBL/GenBank/DDBJ whole genome shotgun (WGS) entry which is preliminary data.</text>
</comment>
<accession>A0AAE0L7Q3</accession>
<dbReference type="EMBL" id="LGRX02007390">
    <property type="protein sequence ID" value="KAK3275133.1"/>
    <property type="molecule type" value="Genomic_DNA"/>
</dbReference>
<feature type="region of interest" description="Disordered" evidence="1">
    <location>
        <begin position="110"/>
        <end position="149"/>
    </location>
</feature>
<name>A0AAE0L7Q3_9CHLO</name>
<feature type="compositionally biased region" description="Basic and acidic residues" evidence="1">
    <location>
        <begin position="132"/>
        <end position="149"/>
    </location>
</feature>
<protein>
    <submittedName>
        <fullName evidence="2">Uncharacterized protein</fullName>
    </submittedName>
</protein>
<keyword evidence="3" id="KW-1185">Reference proteome</keyword>
<gene>
    <name evidence="2" type="ORF">CYMTET_16721</name>
</gene>
<sequence length="149" mass="16627">MSLVLASLKRYDSGGGVTDNEPGKGDIELSSGEEEGNSGSGSDLDRRDPRRKTQEFQPLSEDIFWYMESDKQTEGTTREESSTSQRPHYTGSKEDDGEEFCLVLSRWVTGKQRAHRSSVRRTLNSPMVLKASPEEKCARGHDVAETPSR</sequence>
<evidence type="ECO:0000313" key="2">
    <source>
        <dbReference type="EMBL" id="KAK3275133.1"/>
    </source>
</evidence>
<dbReference type="Proteomes" id="UP001190700">
    <property type="component" value="Unassembled WGS sequence"/>
</dbReference>
<evidence type="ECO:0000256" key="1">
    <source>
        <dbReference type="SAM" id="MobiDB-lite"/>
    </source>
</evidence>
<feature type="compositionally biased region" description="Basic and acidic residues" evidence="1">
    <location>
        <begin position="68"/>
        <end position="81"/>
    </location>
</feature>
<evidence type="ECO:0000313" key="3">
    <source>
        <dbReference type="Proteomes" id="UP001190700"/>
    </source>
</evidence>
<proteinExistence type="predicted"/>
<feature type="compositionally biased region" description="Basic and acidic residues" evidence="1">
    <location>
        <begin position="43"/>
        <end position="54"/>
    </location>
</feature>
<organism evidence="2 3">
    <name type="scientific">Cymbomonas tetramitiformis</name>
    <dbReference type="NCBI Taxonomy" id="36881"/>
    <lineage>
        <taxon>Eukaryota</taxon>
        <taxon>Viridiplantae</taxon>
        <taxon>Chlorophyta</taxon>
        <taxon>Pyramimonadophyceae</taxon>
        <taxon>Pyramimonadales</taxon>
        <taxon>Pyramimonadaceae</taxon>
        <taxon>Cymbomonas</taxon>
    </lineage>
</organism>